<name>A0A9W7A1P2_9STRA</name>
<sequence length="508" mass="56348">MGLDSRHHHQAFVYVHEDRNFQAQDDLVPNACLSPSLSDYLLDIAEDKRDLDYSNHLHIMGFISMLSFPSILAGIGYAAISLKNPNQGINQGLIFNWLISDFITAIGFAHITINAIQQECTIKSVLIYATSFTVPHILVSTLLGVTVEFPTTLNYVWSFTIGSFSATLTLILFFFTKKFTQHSKIIYPMCGASTIPLVFLFCFVFFRAAFVGCGKFQVLLSPVWFGIKVGLKGWVRKLVKKGHNPDIGPFLLYGVDAVAAFCGCLLFLDASGGLVVLAMIAFDEFENFFNIVKIGSLVSQARQIKMERKHRERVDEILRLEEVLEMHEKRIFNLEERLDEDGNFKAPTVLPFGVGGSRGVGVIGIKRSEMLEGHSTVLMFQALNSTLSYAASEFSSIFSSCCACFCVTMFYYSSNKAYFGGIAGFDDDTDADFNEVMGYLGIRLFSGVVCFVFSMTYLHKSTGLSVVKVAGSYLYKKNLFLSVLAVVCMVPFAGFAVIIKHNGCDAIV</sequence>
<evidence type="ECO:0000256" key="1">
    <source>
        <dbReference type="SAM" id="Phobius"/>
    </source>
</evidence>
<gene>
    <name evidence="2" type="ORF">TrLO_g14591</name>
</gene>
<evidence type="ECO:0000313" key="2">
    <source>
        <dbReference type="EMBL" id="GMH64257.1"/>
    </source>
</evidence>
<keyword evidence="1" id="KW-0472">Membrane</keyword>
<keyword evidence="1" id="KW-1133">Transmembrane helix</keyword>
<dbReference type="Proteomes" id="UP001165122">
    <property type="component" value="Unassembled WGS sequence"/>
</dbReference>
<comment type="caution">
    <text evidence="2">The sequence shown here is derived from an EMBL/GenBank/DDBJ whole genome shotgun (WGS) entry which is preliminary data.</text>
</comment>
<keyword evidence="3" id="KW-1185">Reference proteome</keyword>
<feature type="transmembrane region" description="Helical" evidence="1">
    <location>
        <begin position="436"/>
        <end position="458"/>
    </location>
</feature>
<feature type="transmembrane region" description="Helical" evidence="1">
    <location>
        <begin position="125"/>
        <end position="143"/>
    </location>
</feature>
<feature type="transmembrane region" description="Helical" evidence="1">
    <location>
        <begin position="394"/>
        <end position="412"/>
    </location>
</feature>
<reference evidence="3" key="1">
    <citation type="journal article" date="2023" name="Commun. Biol.">
        <title>Genome analysis of Parmales, the sister group of diatoms, reveals the evolutionary specialization of diatoms from phago-mixotrophs to photoautotrophs.</title>
        <authorList>
            <person name="Ban H."/>
            <person name="Sato S."/>
            <person name="Yoshikawa S."/>
            <person name="Yamada K."/>
            <person name="Nakamura Y."/>
            <person name="Ichinomiya M."/>
            <person name="Sato N."/>
            <person name="Blanc-Mathieu R."/>
            <person name="Endo H."/>
            <person name="Kuwata A."/>
            <person name="Ogata H."/>
        </authorList>
    </citation>
    <scope>NUCLEOTIDE SEQUENCE [LARGE SCALE GENOMIC DNA]</scope>
    <source>
        <strain evidence="3">NIES 3700</strain>
    </source>
</reference>
<proteinExistence type="predicted"/>
<feature type="transmembrane region" description="Helical" evidence="1">
    <location>
        <begin position="479"/>
        <end position="499"/>
    </location>
</feature>
<dbReference type="AlphaFoldDB" id="A0A9W7A1P2"/>
<feature type="transmembrane region" description="Helical" evidence="1">
    <location>
        <begin position="92"/>
        <end position="113"/>
    </location>
</feature>
<feature type="transmembrane region" description="Helical" evidence="1">
    <location>
        <begin position="155"/>
        <end position="175"/>
    </location>
</feature>
<organism evidence="2 3">
    <name type="scientific">Triparma laevis f. longispina</name>
    <dbReference type="NCBI Taxonomy" id="1714387"/>
    <lineage>
        <taxon>Eukaryota</taxon>
        <taxon>Sar</taxon>
        <taxon>Stramenopiles</taxon>
        <taxon>Ochrophyta</taxon>
        <taxon>Bolidophyceae</taxon>
        <taxon>Parmales</taxon>
        <taxon>Triparmaceae</taxon>
        <taxon>Triparma</taxon>
    </lineage>
</organism>
<feature type="transmembrane region" description="Helical" evidence="1">
    <location>
        <begin position="187"/>
        <end position="210"/>
    </location>
</feature>
<dbReference type="EMBL" id="BRXW01000541">
    <property type="protein sequence ID" value="GMH64257.1"/>
    <property type="molecule type" value="Genomic_DNA"/>
</dbReference>
<keyword evidence="1" id="KW-0812">Transmembrane</keyword>
<feature type="transmembrane region" description="Helical" evidence="1">
    <location>
        <begin position="247"/>
        <end position="268"/>
    </location>
</feature>
<evidence type="ECO:0000313" key="3">
    <source>
        <dbReference type="Proteomes" id="UP001165122"/>
    </source>
</evidence>
<protein>
    <submittedName>
        <fullName evidence="2">Uncharacterized protein</fullName>
    </submittedName>
</protein>
<dbReference type="OrthoDB" id="10430971at2759"/>
<accession>A0A9W7A1P2</accession>
<feature type="transmembrane region" description="Helical" evidence="1">
    <location>
        <begin position="57"/>
        <end position="80"/>
    </location>
</feature>